<dbReference type="HOGENOM" id="CLU_118515_0_0_9"/>
<dbReference type="GO" id="GO:0009264">
    <property type="term" value="P:deoxyribonucleotide catabolic process"/>
    <property type="evidence" value="ECO:0007669"/>
    <property type="project" value="InterPro"/>
</dbReference>
<dbReference type="InterPro" id="IPR009206">
    <property type="entry name" value="Nucleotidase_putative"/>
</dbReference>
<keyword evidence="2 3" id="KW-0378">Hydrolase</keyword>
<accession>A0A0H3N3P6</accession>
<name>A0A0H3N3P6_CLODC</name>
<dbReference type="PANTHER" id="PTHR35134:SF2">
    <property type="entry name" value="NUCLEOTIDASE YQFW-RELATED"/>
    <property type="match status" value="1"/>
</dbReference>
<dbReference type="AlphaFoldDB" id="A0A0H3N3P6"/>
<evidence type="ECO:0000313" key="5">
    <source>
        <dbReference type="EMBL" id="CBA60723.1"/>
    </source>
</evidence>
<dbReference type="PANTHER" id="PTHR35134">
    <property type="entry name" value="NUCLEOTIDASE YQFW-RELATED"/>
    <property type="match status" value="1"/>
</dbReference>
<feature type="active site" description="Proton donor" evidence="4">
    <location>
        <position position="15"/>
    </location>
</feature>
<dbReference type="GO" id="GO:0008253">
    <property type="term" value="F:5'-nucleotidase activity"/>
    <property type="evidence" value="ECO:0007669"/>
    <property type="project" value="InterPro"/>
</dbReference>
<dbReference type="Gene3D" id="3.40.50.1000">
    <property type="entry name" value="HAD superfamily/HAD-like"/>
    <property type="match status" value="1"/>
</dbReference>
<protein>
    <recommendedName>
        <fullName evidence="3">Nucleotidase</fullName>
        <ecNumber evidence="3">3.1.3.-</ecNumber>
    </recommendedName>
</protein>
<dbReference type="Pfam" id="PF06941">
    <property type="entry name" value="NT5C"/>
    <property type="match status" value="1"/>
</dbReference>
<sequence length="190" mass="21809">MEVKMNKLNICIDIDGTITSPYHFLPYLNDIFNKNITEAECITHNWEELYGSGIRDVYAEFNNKYIHSYDEAKIVEGATEVISTLSKGHNLSFVTARHECLTDVTKNWLSRQGFSDIDVYLLGSDYKVEKARELSCDIFIEDNPLNSVQLADDGVKVILLDTNYNKDVKHQNIVRVSNWIDIEKIIKQGI</sequence>
<dbReference type="EC" id="3.1.3.-" evidence="3"/>
<evidence type="ECO:0000256" key="2">
    <source>
        <dbReference type="ARBA" id="ARBA00022801"/>
    </source>
</evidence>
<evidence type="ECO:0000313" key="6">
    <source>
        <dbReference type="Proteomes" id="UP000002068"/>
    </source>
</evidence>
<evidence type="ECO:0000256" key="1">
    <source>
        <dbReference type="ARBA" id="ARBA00009589"/>
    </source>
</evidence>
<dbReference type="PIRSF" id="PIRSF021362">
    <property type="entry name" value="UCP021362_HAD"/>
    <property type="match status" value="1"/>
</dbReference>
<dbReference type="InterPro" id="IPR010708">
    <property type="entry name" value="5'(3')-deoxyribonucleotidase"/>
</dbReference>
<evidence type="ECO:0000256" key="4">
    <source>
        <dbReference type="PIRSR" id="PIRSR610708-1"/>
    </source>
</evidence>
<gene>
    <name evidence="5" type="ordered locus">CD196_0368</name>
</gene>
<feature type="active site" description="Nucleophile" evidence="4">
    <location>
        <position position="13"/>
    </location>
</feature>
<dbReference type="InterPro" id="IPR036412">
    <property type="entry name" value="HAD-like_sf"/>
</dbReference>
<dbReference type="InterPro" id="IPR023214">
    <property type="entry name" value="HAD_sf"/>
</dbReference>
<dbReference type="SUPFAM" id="SSF56784">
    <property type="entry name" value="HAD-like"/>
    <property type="match status" value="1"/>
</dbReference>
<dbReference type="KEGG" id="cdc:CD196_0368"/>
<comment type="similarity">
    <text evidence="1 3">Belongs to the 5'(3')-deoxyribonucleotidase family.</text>
</comment>
<reference evidence="5 6" key="1">
    <citation type="journal article" date="2009" name="Genome Biol.">
        <title>Comparative genome and phenotypic analysis of Clostridium difficile 027 strains provides insight into the evolution of a hypervirulent bacterium.</title>
        <authorList>
            <person name="Stabler R.A."/>
            <person name="He M."/>
            <person name="Dawson L."/>
            <person name="Martin M."/>
            <person name="Valiente E."/>
            <person name="Corton C."/>
            <person name="Lawley T.D."/>
            <person name="Sebaihia M."/>
            <person name="Quail M.A."/>
            <person name="Rose G."/>
            <person name="Gerding D.N."/>
            <person name="Gibert M."/>
            <person name="Popoff M.R."/>
            <person name="Parkhill J."/>
            <person name="Dougan G."/>
            <person name="Wren B.W."/>
        </authorList>
    </citation>
    <scope>NUCLEOTIDE SEQUENCE [LARGE SCALE GENOMIC DNA]</scope>
    <source>
        <strain evidence="5 6">CD196</strain>
    </source>
</reference>
<proteinExistence type="inferred from homology"/>
<evidence type="ECO:0000256" key="3">
    <source>
        <dbReference type="PIRNR" id="PIRNR021362"/>
    </source>
</evidence>
<dbReference type="InterPro" id="IPR052419">
    <property type="entry name" value="5_3-deoxyribonucleotidase-like"/>
</dbReference>
<dbReference type="EMBL" id="FN538970">
    <property type="protein sequence ID" value="CBA60723.1"/>
    <property type="molecule type" value="Genomic_DNA"/>
</dbReference>
<dbReference type="Proteomes" id="UP000002068">
    <property type="component" value="Chromosome"/>
</dbReference>
<organism evidence="5 6">
    <name type="scientific">Clostridioides difficile (strain CD196)</name>
    <name type="common">Peptoclostridium difficile</name>
    <dbReference type="NCBI Taxonomy" id="645462"/>
    <lineage>
        <taxon>Bacteria</taxon>
        <taxon>Bacillati</taxon>
        <taxon>Bacillota</taxon>
        <taxon>Clostridia</taxon>
        <taxon>Peptostreptococcales</taxon>
        <taxon>Peptostreptococcaceae</taxon>
        <taxon>Clostridioides</taxon>
    </lineage>
</organism>